<protein>
    <submittedName>
        <fullName evidence="2">Uncharacterized protein</fullName>
    </submittedName>
</protein>
<dbReference type="AlphaFoldDB" id="A0A0C3NWY7"/>
<dbReference type="OrthoDB" id="2682166at2759"/>
<gene>
    <name evidence="2" type="ORF">M404DRAFT_1004431</name>
</gene>
<keyword evidence="3" id="KW-1185">Reference proteome</keyword>
<reference evidence="2 3" key="1">
    <citation type="submission" date="2014-04" db="EMBL/GenBank/DDBJ databases">
        <authorList>
            <consortium name="DOE Joint Genome Institute"/>
            <person name="Kuo A."/>
            <person name="Kohler A."/>
            <person name="Costa M.D."/>
            <person name="Nagy L.G."/>
            <person name="Floudas D."/>
            <person name="Copeland A."/>
            <person name="Barry K.W."/>
            <person name="Cichocki N."/>
            <person name="Veneault-Fourrey C."/>
            <person name="LaButti K."/>
            <person name="Lindquist E.A."/>
            <person name="Lipzen A."/>
            <person name="Lundell T."/>
            <person name="Morin E."/>
            <person name="Murat C."/>
            <person name="Sun H."/>
            <person name="Tunlid A."/>
            <person name="Henrissat B."/>
            <person name="Grigoriev I.V."/>
            <person name="Hibbett D.S."/>
            <person name="Martin F."/>
            <person name="Nordberg H.P."/>
            <person name="Cantor M.N."/>
            <person name="Hua S.X."/>
        </authorList>
    </citation>
    <scope>NUCLEOTIDE SEQUENCE [LARGE SCALE GENOMIC DNA]</scope>
    <source>
        <strain evidence="2 3">Marx 270</strain>
    </source>
</reference>
<feature type="transmembrane region" description="Helical" evidence="1">
    <location>
        <begin position="50"/>
        <end position="70"/>
    </location>
</feature>
<proteinExistence type="predicted"/>
<organism evidence="2 3">
    <name type="scientific">Pisolithus tinctorius Marx 270</name>
    <dbReference type="NCBI Taxonomy" id="870435"/>
    <lineage>
        <taxon>Eukaryota</taxon>
        <taxon>Fungi</taxon>
        <taxon>Dikarya</taxon>
        <taxon>Basidiomycota</taxon>
        <taxon>Agaricomycotina</taxon>
        <taxon>Agaricomycetes</taxon>
        <taxon>Agaricomycetidae</taxon>
        <taxon>Boletales</taxon>
        <taxon>Sclerodermatineae</taxon>
        <taxon>Pisolithaceae</taxon>
        <taxon>Pisolithus</taxon>
    </lineage>
</organism>
<keyword evidence="1" id="KW-0812">Transmembrane</keyword>
<dbReference type="HOGENOM" id="CLU_1816583_0_0_1"/>
<keyword evidence="1" id="KW-1133">Transmembrane helix</keyword>
<evidence type="ECO:0000313" key="2">
    <source>
        <dbReference type="EMBL" id="KIN99708.1"/>
    </source>
</evidence>
<dbReference type="Proteomes" id="UP000054217">
    <property type="component" value="Unassembled WGS sequence"/>
</dbReference>
<evidence type="ECO:0000313" key="3">
    <source>
        <dbReference type="Proteomes" id="UP000054217"/>
    </source>
</evidence>
<dbReference type="InParanoid" id="A0A0C3NWY7"/>
<accession>A0A0C3NWY7</accession>
<name>A0A0C3NWY7_PISTI</name>
<evidence type="ECO:0000256" key="1">
    <source>
        <dbReference type="SAM" id="Phobius"/>
    </source>
</evidence>
<reference evidence="3" key="2">
    <citation type="submission" date="2015-01" db="EMBL/GenBank/DDBJ databases">
        <title>Evolutionary Origins and Diversification of the Mycorrhizal Mutualists.</title>
        <authorList>
            <consortium name="DOE Joint Genome Institute"/>
            <consortium name="Mycorrhizal Genomics Consortium"/>
            <person name="Kohler A."/>
            <person name="Kuo A."/>
            <person name="Nagy L.G."/>
            <person name="Floudas D."/>
            <person name="Copeland A."/>
            <person name="Barry K.W."/>
            <person name="Cichocki N."/>
            <person name="Veneault-Fourrey C."/>
            <person name="LaButti K."/>
            <person name="Lindquist E.A."/>
            <person name="Lipzen A."/>
            <person name="Lundell T."/>
            <person name="Morin E."/>
            <person name="Murat C."/>
            <person name="Riley R."/>
            <person name="Ohm R."/>
            <person name="Sun H."/>
            <person name="Tunlid A."/>
            <person name="Henrissat B."/>
            <person name="Grigoriev I.V."/>
            <person name="Hibbett D.S."/>
            <person name="Martin F."/>
        </authorList>
    </citation>
    <scope>NUCLEOTIDE SEQUENCE [LARGE SCALE GENOMIC DNA]</scope>
    <source>
        <strain evidence="3">Marx 270</strain>
    </source>
</reference>
<dbReference type="EMBL" id="KN832002">
    <property type="protein sequence ID" value="KIN99708.1"/>
    <property type="molecule type" value="Genomic_DNA"/>
</dbReference>
<sequence length="142" mass="15478">MTPLFSRRVIESCVCAAHSSEYIVNRQVTREDHETAIQGSESGEMQSRTVIAIVGAIACFALLLLGFWLIARKPQSFPGPVVTAPMIPHNRVGGVVTSADGFVYGEPGVLPILATLQFKHLLPSILPIQGYRTQPLRSRILP</sequence>
<keyword evidence="1" id="KW-0472">Membrane</keyword>